<evidence type="ECO:0000313" key="3">
    <source>
        <dbReference type="Proteomes" id="UP000770661"/>
    </source>
</evidence>
<feature type="compositionally biased region" description="Polar residues" evidence="1">
    <location>
        <begin position="59"/>
        <end position="68"/>
    </location>
</feature>
<proteinExistence type="predicted"/>
<protein>
    <submittedName>
        <fullName evidence="2">Uncharacterized protein</fullName>
    </submittedName>
</protein>
<accession>A0A8J4Y389</accession>
<dbReference type="AlphaFoldDB" id="A0A8J4Y389"/>
<feature type="region of interest" description="Disordered" evidence="1">
    <location>
        <begin position="51"/>
        <end position="72"/>
    </location>
</feature>
<dbReference type="EMBL" id="JACEEZ010012441">
    <property type="protein sequence ID" value="KAG0720683.1"/>
    <property type="molecule type" value="Genomic_DNA"/>
</dbReference>
<comment type="caution">
    <text evidence="2">The sequence shown here is derived from an EMBL/GenBank/DDBJ whole genome shotgun (WGS) entry which is preliminary data.</text>
</comment>
<keyword evidence="3" id="KW-1185">Reference proteome</keyword>
<organism evidence="2 3">
    <name type="scientific">Chionoecetes opilio</name>
    <name type="common">Atlantic snow crab</name>
    <name type="synonym">Cancer opilio</name>
    <dbReference type="NCBI Taxonomy" id="41210"/>
    <lineage>
        <taxon>Eukaryota</taxon>
        <taxon>Metazoa</taxon>
        <taxon>Ecdysozoa</taxon>
        <taxon>Arthropoda</taxon>
        <taxon>Crustacea</taxon>
        <taxon>Multicrustacea</taxon>
        <taxon>Malacostraca</taxon>
        <taxon>Eumalacostraca</taxon>
        <taxon>Eucarida</taxon>
        <taxon>Decapoda</taxon>
        <taxon>Pleocyemata</taxon>
        <taxon>Brachyura</taxon>
        <taxon>Eubrachyura</taxon>
        <taxon>Majoidea</taxon>
        <taxon>Majidae</taxon>
        <taxon>Chionoecetes</taxon>
    </lineage>
</organism>
<evidence type="ECO:0000256" key="1">
    <source>
        <dbReference type="SAM" id="MobiDB-lite"/>
    </source>
</evidence>
<dbReference type="Proteomes" id="UP000770661">
    <property type="component" value="Unassembled WGS sequence"/>
</dbReference>
<sequence length="95" mass="10365">MKSGLCAAHDRSQAAAAEDEVGHVWTFIKWRKGPARDEEYRLLRECVANDGGLNERTGSRSPSASTQDAAPPSCQGKIVLYTCDEKHPRLIIPAA</sequence>
<name>A0A8J4Y389_CHIOP</name>
<gene>
    <name evidence="2" type="ORF">GWK47_048031</name>
</gene>
<reference evidence="2" key="1">
    <citation type="submission" date="2020-07" db="EMBL/GenBank/DDBJ databases">
        <title>The High-quality genome of the commercially important snow crab, Chionoecetes opilio.</title>
        <authorList>
            <person name="Jeong J.-H."/>
            <person name="Ryu S."/>
        </authorList>
    </citation>
    <scope>NUCLEOTIDE SEQUENCE</scope>
    <source>
        <strain evidence="2">MADBK_172401_WGS</strain>
        <tissue evidence="2">Digestive gland</tissue>
    </source>
</reference>
<evidence type="ECO:0000313" key="2">
    <source>
        <dbReference type="EMBL" id="KAG0720683.1"/>
    </source>
</evidence>